<feature type="compositionally biased region" description="Acidic residues" evidence="1">
    <location>
        <begin position="27"/>
        <end position="54"/>
    </location>
</feature>
<evidence type="ECO:0000313" key="3">
    <source>
        <dbReference type="Proteomes" id="UP000694385"/>
    </source>
</evidence>
<dbReference type="GO" id="GO:0005634">
    <property type="term" value="C:nucleus"/>
    <property type="evidence" value="ECO:0007669"/>
    <property type="project" value="TreeGrafter"/>
</dbReference>
<dbReference type="AlphaFoldDB" id="A0A8C5LBF1"/>
<dbReference type="GO" id="GO:0071300">
    <property type="term" value="P:cellular response to retinoic acid"/>
    <property type="evidence" value="ECO:0007669"/>
    <property type="project" value="InterPro"/>
</dbReference>
<dbReference type="GO" id="GO:0051321">
    <property type="term" value="P:meiotic cell cycle"/>
    <property type="evidence" value="ECO:0007669"/>
    <property type="project" value="InterPro"/>
</dbReference>
<dbReference type="PANTHER" id="PTHR35254:SF1">
    <property type="entry name" value="STIMULATED BY RETINOIC ACID GENE 8 PROTEIN HOMOLOG"/>
    <property type="match status" value="1"/>
</dbReference>
<dbReference type="GeneTree" id="ENSGT00390000017181"/>
<dbReference type="GO" id="GO:0007283">
    <property type="term" value="P:spermatogenesis"/>
    <property type="evidence" value="ECO:0007669"/>
    <property type="project" value="TreeGrafter"/>
</dbReference>
<gene>
    <name evidence="2" type="primary">Stra8</name>
</gene>
<dbReference type="GO" id="GO:0090427">
    <property type="term" value="P:activation of meiosis"/>
    <property type="evidence" value="ECO:0007669"/>
    <property type="project" value="TreeGrafter"/>
</dbReference>
<reference evidence="2" key="1">
    <citation type="submission" date="2025-08" db="UniProtKB">
        <authorList>
            <consortium name="Ensembl"/>
        </authorList>
    </citation>
    <scope>IDENTIFICATION</scope>
</reference>
<sequence length="232" mass="26031">NYSESDSMALSNFLENSSPARCPAEAAGDDAMEGQNEEEREEDQQEEEEEEEEEEKRVDDLHSEGTLSPDLLEFERYLNFYKQVMDLLMENSIISPQDVTRPIVSAAISHLWQSLSEEKKANLLQAWEQRHSGLPDLKEVACLELAYLENSPEDSGVDSQGASCSLASTPEEILFEDAFDVASFLDKSEAPGACSLSAVTSSMEQPEEKFQLYMQIIDFLKSLCCVNTQLHQ</sequence>
<accession>A0A8C5LBF1</accession>
<keyword evidence="3" id="KW-1185">Reference proteome</keyword>
<dbReference type="GO" id="GO:0048477">
    <property type="term" value="P:oogenesis"/>
    <property type="evidence" value="ECO:0007669"/>
    <property type="project" value="TreeGrafter"/>
</dbReference>
<evidence type="ECO:0000256" key="1">
    <source>
        <dbReference type="SAM" id="MobiDB-lite"/>
    </source>
</evidence>
<organism evidence="2 3">
    <name type="scientific">Jaculus jaculus</name>
    <name type="common">Lesser Egyptian jerboa</name>
    <dbReference type="NCBI Taxonomy" id="51337"/>
    <lineage>
        <taxon>Eukaryota</taxon>
        <taxon>Metazoa</taxon>
        <taxon>Chordata</taxon>
        <taxon>Craniata</taxon>
        <taxon>Vertebrata</taxon>
        <taxon>Euteleostomi</taxon>
        <taxon>Mammalia</taxon>
        <taxon>Eutheria</taxon>
        <taxon>Euarchontoglires</taxon>
        <taxon>Glires</taxon>
        <taxon>Rodentia</taxon>
        <taxon>Myomorpha</taxon>
        <taxon>Dipodoidea</taxon>
        <taxon>Dipodidae</taxon>
        <taxon>Dipodinae</taxon>
        <taxon>Jaculus</taxon>
    </lineage>
</organism>
<protein>
    <submittedName>
        <fullName evidence="2">Stimulated by retinoic acid gene 8</fullName>
    </submittedName>
</protein>
<proteinExistence type="predicted"/>
<reference evidence="2" key="2">
    <citation type="submission" date="2025-09" db="UniProtKB">
        <authorList>
            <consortium name="Ensembl"/>
        </authorList>
    </citation>
    <scope>IDENTIFICATION</scope>
</reference>
<evidence type="ECO:0000313" key="2">
    <source>
        <dbReference type="Ensembl" id="ENSJJAP00000020667.1"/>
    </source>
</evidence>
<dbReference type="Ensembl" id="ENSJJAT00000027216.1">
    <property type="protein sequence ID" value="ENSJJAP00000020667.1"/>
    <property type="gene ID" value="ENSJJAG00000021267.1"/>
</dbReference>
<feature type="region of interest" description="Disordered" evidence="1">
    <location>
        <begin position="1"/>
        <end position="64"/>
    </location>
</feature>
<dbReference type="Proteomes" id="UP000694385">
    <property type="component" value="Unassembled WGS sequence"/>
</dbReference>
<dbReference type="CDD" id="cd00084">
    <property type="entry name" value="HMG-box_SF"/>
    <property type="match status" value="1"/>
</dbReference>
<feature type="compositionally biased region" description="Polar residues" evidence="1">
    <location>
        <begin position="1"/>
        <end position="19"/>
    </location>
</feature>
<dbReference type="PANTHER" id="PTHR35254">
    <property type="entry name" value="STIMULATED BY RETINOIC ACID GENE 8 PROTEIN HOMOLOG"/>
    <property type="match status" value="1"/>
</dbReference>
<dbReference type="InterPro" id="IPR033537">
    <property type="entry name" value="Stra8"/>
</dbReference>
<name>A0A8C5LBF1_JACJA</name>